<proteinExistence type="predicted"/>
<dbReference type="AlphaFoldDB" id="A0A1M7T769"/>
<organism evidence="1 2">
    <name type="scientific">Bradyrhizobium erythrophlei</name>
    <dbReference type="NCBI Taxonomy" id="1437360"/>
    <lineage>
        <taxon>Bacteria</taxon>
        <taxon>Pseudomonadati</taxon>
        <taxon>Pseudomonadota</taxon>
        <taxon>Alphaproteobacteria</taxon>
        <taxon>Hyphomicrobiales</taxon>
        <taxon>Nitrobacteraceae</taxon>
        <taxon>Bradyrhizobium</taxon>
    </lineage>
</organism>
<protein>
    <submittedName>
        <fullName evidence="1">Uncharacterized protein</fullName>
    </submittedName>
</protein>
<evidence type="ECO:0000313" key="2">
    <source>
        <dbReference type="Proteomes" id="UP000184096"/>
    </source>
</evidence>
<dbReference type="OrthoDB" id="2231510at2"/>
<name>A0A1M7T769_9BRAD</name>
<sequence length="87" mass="9644">MKNKLSDLNDHLFAQVERLAQENLTSDQIEIEVRRGNAIVALADQILRHASLQVQAAKIVSDHGIDPTRYIPDLAASKTNRLLEGGK</sequence>
<reference evidence="2" key="1">
    <citation type="submission" date="2016-11" db="EMBL/GenBank/DDBJ databases">
        <authorList>
            <person name="Varghese N."/>
            <person name="Submissions S."/>
        </authorList>
    </citation>
    <scope>NUCLEOTIDE SEQUENCE [LARGE SCALE GENOMIC DNA]</scope>
    <source>
        <strain evidence="2">GAS401</strain>
    </source>
</reference>
<gene>
    <name evidence="1" type="ORF">SAMN05444170_0987</name>
</gene>
<evidence type="ECO:0000313" key="1">
    <source>
        <dbReference type="EMBL" id="SHN66559.1"/>
    </source>
</evidence>
<accession>A0A1M7T769</accession>
<keyword evidence="2" id="KW-1185">Reference proteome</keyword>
<dbReference type="EMBL" id="LT670849">
    <property type="protein sequence ID" value="SHN66559.1"/>
    <property type="molecule type" value="Genomic_DNA"/>
</dbReference>
<dbReference type="RefSeq" id="WP_072816935.1">
    <property type="nucleotide sequence ID" value="NZ_LT670849.1"/>
</dbReference>
<dbReference type="Proteomes" id="UP000184096">
    <property type="component" value="Chromosome I"/>
</dbReference>